<evidence type="ECO:0000256" key="2">
    <source>
        <dbReference type="SAM" id="SignalP"/>
    </source>
</evidence>
<evidence type="ECO:0000256" key="1">
    <source>
        <dbReference type="SAM" id="MobiDB-lite"/>
    </source>
</evidence>
<keyword evidence="2" id="KW-0732">Signal</keyword>
<gene>
    <name evidence="3" type="ORF">BDV39DRAFT_182749</name>
</gene>
<feature type="signal peptide" evidence="2">
    <location>
        <begin position="1"/>
        <end position="17"/>
    </location>
</feature>
<dbReference type="AlphaFoldDB" id="A0A5N6WRD7"/>
<proteinExistence type="predicted"/>
<protein>
    <submittedName>
        <fullName evidence="3">Uncharacterized protein</fullName>
    </submittedName>
</protein>
<sequence length="110" mass="11999">MHFSSFLLLSLAGLSIAAPRPAAGNLDRREPLLGGLLSSLLGAKRDISAMEYPVDRMTAKDREGMTALLQSQLDQVEQGSDPEYERTTSPEKKEADKAALKDRIAQLQTV</sequence>
<feature type="chain" id="PRO_5024933232" evidence="2">
    <location>
        <begin position="18"/>
        <end position="110"/>
    </location>
</feature>
<accession>A0A5N6WRD7</accession>
<feature type="compositionally biased region" description="Basic and acidic residues" evidence="1">
    <location>
        <begin position="83"/>
        <end position="104"/>
    </location>
</feature>
<organism evidence="3 4">
    <name type="scientific">Aspergillus sergii</name>
    <dbReference type="NCBI Taxonomy" id="1034303"/>
    <lineage>
        <taxon>Eukaryota</taxon>
        <taxon>Fungi</taxon>
        <taxon>Dikarya</taxon>
        <taxon>Ascomycota</taxon>
        <taxon>Pezizomycotina</taxon>
        <taxon>Eurotiomycetes</taxon>
        <taxon>Eurotiomycetidae</taxon>
        <taxon>Eurotiales</taxon>
        <taxon>Aspergillaceae</taxon>
        <taxon>Aspergillus</taxon>
        <taxon>Aspergillus subgen. Circumdati</taxon>
    </lineage>
</organism>
<name>A0A5N6WRD7_9EURO</name>
<keyword evidence="4" id="KW-1185">Reference proteome</keyword>
<reference evidence="4" key="1">
    <citation type="submission" date="2019-04" db="EMBL/GenBank/DDBJ databases">
        <title>Friends and foes A comparative genomics studyof 23 Aspergillus species from section Flavi.</title>
        <authorList>
            <consortium name="DOE Joint Genome Institute"/>
            <person name="Kjaerbolling I."/>
            <person name="Vesth T."/>
            <person name="Frisvad J.C."/>
            <person name="Nybo J.L."/>
            <person name="Theobald S."/>
            <person name="Kildgaard S."/>
            <person name="Isbrandt T."/>
            <person name="Kuo A."/>
            <person name="Sato A."/>
            <person name="Lyhne E.K."/>
            <person name="Kogle M.E."/>
            <person name="Wiebenga A."/>
            <person name="Kun R.S."/>
            <person name="Lubbers R.J."/>
            <person name="Makela M.R."/>
            <person name="Barry K."/>
            <person name="Chovatia M."/>
            <person name="Clum A."/>
            <person name="Daum C."/>
            <person name="Haridas S."/>
            <person name="He G."/>
            <person name="LaButti K."/>
            <person name="Lipzen A."/>
            <person name="Mondo S."/>
            <person name="Riley R."/>
            <person name="Salamov A."/>
            <person name="Simmons B.A."/>
            <person name="Magnuson J.K."/>
            <person name="Henrissat B."/>
            <person name="Mortensen U.H."/>
            <person name="Larsen T.O."/>
            <person name="Devries R.P."/>
            <person name="Grigoriev I.V."/>
            <person name="Machida M."/>
            <person name="Baker S.E."/>
            <person name="Andersen M.R."/>
        </authorList>
    </citation>
    <scope>NUCLEOTIDE SEQUENCE [LARGE SCALE GENOMIC DNA]</scope>
    <source>
        <strain evidence="4">CBS 130017</strain>
    </source>
</reference>
<evidence type="ECO:0000313" key="3">
    <source>
        <dbReference type="EMBL" id="KAE8323158.1"/>
    </source>
</evidence>
<feature type="region of interest" description="Disordered" evidence="1">
    <location>
        <begin position="72"/>
        <end position="110"/>
    </location>
</feature>
<dbReference type="EMBL" id="ML741834">
    <property type="protein sequence ID" value="KAE8323158.1"/>
    <property type="molecule type" value="Genomic_DNA"/>
</dbReference>
<dbReference type="Proteomes" id="UP000325945">
    <property type="component" value="Unassembled WGS sequence"/>
</dbReference>
<evidence type="ECO:0000313" key="4">
    <source>
        <dbReference type="Proteomes" id="UP000325945"/>
    </source>
</evidence>